<dbReference type="RefSeq" id="WP_087999374.1">
    <property type="nucleotide sequence ID" value="NZ_BMHB01000001.1"/>
</dbReference>
<evidence type="ECO:0000313" key="4">
    <source>
        <dbReference type="EMBL" id="GGI12186.1"/>
    </source>
</evidence>
<dbReference type="OrthoDB" id="2652191at2"/>
<dbReference type="Proteomes" id="UP000626244">
    <property type="component" value="Unassembled WGS sequence"/>
</dbReference>
<keyword evidence="1 2" id="KW-0732">Signal</keyword>
<feature type="domain" description="SLH" evidence="3">
    <location>
        <begin position="24"/>
        <end position="86"/>
    </location>
</feature>
<gene>
    <name evidence="4" type="ORF">GCM10007380_11600</name>
</gene>
<name>A0A8J3EXH0_9BACI</name>
<evidence type="ECO:0000313" key="5">
    <source>
        <dbReference type="Proteomes" id="UP000626244"/>
    </source>
</evidence>
<evidence type="ECO:0000259" key="3">
    <source>
        <dbReference type="PROSITE" id="PS51272"/>
    </source>
</evidence>
<protein>
    <recommendedName>
        <fullName evidence="3">SLH domain-containing protein</fullName>
    </recommendedName>
</protein>
<feature type="chain" id="PRO_5035233326" description="SLH domain-containing protein" evidence="2">
    <location>
        <begin position="27"/>
        <end position="418"/>
    </location>
</feature>
<dbReference type="Pfam" id="PF00395">
    <property type="entry name" value="SLH"/>
    <property type="match status" value="1"/>
</dbReference>
<comment type="caution">
    <text evidence="4">The sequence shown here is derived from an EMBL/GenBank/DDBJ whole genome shotgun (WGS) entry which is preliminary data.</text>
</comment>
<dbReference type="EMBL" id="BMHB01000001">
    <property type="protein sequence ID" value="GGI12186.1"/>
    <property type="molecule type" value="Genomic_DNA"/>
</dbReference>
<reference evidence="5" key="1">
    <citation type="journal article" date="2019" name="Int. J. Syst. Evol. Microbiol.">
        <title>The Global Catalogue of Microorganisms (GCM) 10K type strain sequencing project: providing services to taxonomists for standard genome sequencing and annotation.</title>
        <authorList>
            <consortium name="The Broad Institute Genomics Platform"/>
            <consortium name="The Broad Institute Genome Sequencing Center for Infectious Disease"/>
            <person name="Wu L."/>
            <person name="Ma J."/>
        </authorList>
    </citation>
    <scope>NUCLEOTIDE SEQUENCE [LARGE SCALE GENOMIC DNA]</scope>
    <source>
        <strain evidence="5">CGMCC 1.14993</strain>
    </source>
</reference>
<proteinExistence type="predicted"/>
<dbReference type="InterPro" id="IPR001119">
    <property type="entry name" value="SLH_dom"/>
</dbReference>
<evidence type="ECO:0000256" key="1">
    <source>
        <dbReference type="ARBA" id="ARBA00022729"/>
    </source>
</evidence>
<sequence>MKDLRKLVVSGVVASTLLLGSVSTYAASFDDVSGLDSEMSITKLVSLGYLVNKGSDFNPEKGFTRGEFADLAAKLVYLGKAPSKSVKVKDTKNVNAAKLVSKGYFKLTKKGEFLPKKGLTYAELSKVLASGLGFKTSWSNRPVDFLFFLERKGVLSIDTNLNAVVTKEAAAVAVDKFLQAKDVYRDLDGVVVGSSPTSITVKSDSGVKTYKLSSNASLFIDDQATDTDALGLGTAVEVIFDKAGKVAFVSGAGLDSFEGTLGYSNGKITVGTTVLEVDLNFVVSNLPSSPDKDFTFREFTGYSAAGVSYVGSVYTNYTNDQVTALNASIGKLTDKGLTVSATGDYVFDFSENALENITLTADEAVEVNVTKDGKTAASTTSDLVKLIADGYKLTASVEVSAEGKITVANVKAEKPAAN</sequence>
<keyword evidence="5" id="KW-1185">Reference proteome</keyword>
<organism evidence="4 5">
    <name type="scientific">Gottfriedia solisilvae</name>
    <dbReference type="NCBI Taxonomy" id="1516104"/>
    <lineage>
        <taxon>Bacteria</taxon>
        <taxon>Bacillati</taxon>
        <taxon>Bacillota</taxon>
        <taxon>Bacilli</taxon>
        <taxon>Bacillales</taxon>
        <taxon>Bacillaceae</taxon>
        <taxon>Gottfriedia</taxon>
    </lineage>
</organism>
<feature type="signal peptide" evidence="2">
    <location>
        <begin position="1"/>
        <end position="26"/>
    </location>
</feature>
<dbReference type="AlphaFoldDB" id="A0A8J3EXH0"/>
<dbReference type="PROSITE" id="PS51272">
    <property type="entry name" value="SLH"/>
    <property type="match status" value="1"/>
</dbReference>
<evidence type="ECO:0000256" key="2">
    <source>
        <dbReference type="SAM" id="SignalP"/>
    </source>
</evidence>
<accession>A0A8J3EXH0</accession>